<dbReference type="EMBL" id="CADEHS020000010">
    <property type="protein sequence ID" value="CAG9946705.1"/>
    <property type="molecule type" value="Genomic_DNA"/>
</dbReference>
<proteinExistence type="predicted"/>
<evidence type="ECO:0000313" key="2">
    <source>
        <dbReference type="Proteomes" id="UP000836387"/>
    </source>
</evidence>
<name>A0ACA9U0A2_BIOOC</name>
<comment type="caution">
    <text evidence="1">The sequence shown here is derived from an EMBL/GenBank/DDBJ whole genome shotgun (WGS) entry which is preliminary data.</text>
</comment>
<dbReference type="Proteomes" id="UP000836387">
    <property type="component" value="Unassembled WGS sequence"/>
</dbReference>
<reference evidence="1" key="2">
    <citation type="submission" date="2021-10" db="EMBL/GenBank/DDBJ databases">
        <authorList>
            <person name="Piombo E."/>
        </authorList>
    </citation>
    <scope>NUCLEOTIDE SEQUENCE</scope>
</reference>
<accession>A0ACA9U0A2</accession>
<gene>
    <name evidence="1" type="ORF">CRV2_00005591</name>
</gene>
<evidence type="ECO:0000313" key="1">
    <source>
        <dbReference type="EMBL" id="CAG9946705.1"/>
    </source>
</evidence>
<sequence>MDASTLGSNRDSLSSYSRQLRAGIDEMIQRGEEEYLRFTFLSAIQSITGHYTITPPNLTDLEMGLHDLWYTCIQAAKNITSGEEKQDTLIRPLLAAKALGPLRQPSPTSDSGNGDCSNVDGVSTSYLEGYSIWSSLPLLNSDLIEEFTNRYYQKSHYDEDQRANMAGFLGRLVSTGIYDGPDLCTLSLFRETLEVSRPLIADEDADQVSLEDLTGALEELAQNSIFGLAVLASRNYRDHSSGIDPENYLHLSSIGELAAQAGGIPSVGYSIERWDFWIQRLEELSNCGNEKIQSNVEGCLAPMRQAREDTRLL</sequence>
<organism evidence="1 2">
    <name type="scientific">Clonostachys rosea f. rosea IK726</name>
    <dbReference type="NCBI Taxonomy" id="1349383"/>
    <lineage>
        <taxon>Eukaryota</taxon>
        <taxon>Fungi</taxon>
        <taxon>Dikarya</taxon>
        <taxon>Ascomycota</taxon>
        <taxon>Pezizomycotina</taxon>
        <taxon>Sordariomycetes</taxon>
        <taxon>Hypocreomycetidae</taxon>
        <taxon>Hypocreales</taxon>
        <taxon>Bionectriaceae</taxon>
        <taxon>Clonostachys</taxon>
    </lineage>
</organism>
<reference evidence="1" key="1">
    <citation type="submission" date="2020-04" db="EMBL/GenBank/DDBJ databases">
        <authorList>
            <person name="Broberg M."/>
        </authorList>
    </citation>
    <scope>NUCLEOTIDE SEQUENCE</scope>
</reference>
<protein>
    <submittedName>
        <fullName evidence="1">Uncharacterized protein</fullName>
    </submittedName>
</protein>
<keyword evidence="2" id="KW-1185">Reference proteome</keyword>